<dbReference type="AlphaFoldDB" id="A0A1W9YWT1"/>
<dbReference type="OrthoDB" id="4619761at2"/>
<sequence>MSAPAALAEDTAAPADVVTYEVVSPVVRAANIEYVTETGRVFAPNVALPWRFTVPVHDALGPPPNGSQVRADWRFTRGPARWVSVRVYVNNTLICQNTLDIGNAACYGSTPRIT</sequence>
<evidence type="ECO:0000313" key="1">
    <source>
        <dbReference type="EMBL" id="ORA04513.1"/>
    </source>
</evidence>
<dbReference type="Proteomes" id="UP000192366">
    <property type="component" value="Unassembled WGS sequence"/>
</dbReference>
<protein>
    <submittedName>
        <fullName evidence="1">Uncharacterized protein</fullName>
    </submittedName>
</protein>
<comment type="caution">
    <text evidence="1">The sequence shown here is derived from an EMBL/GenBank/DDBJ whole genome shotgun (WGS) entry which is preliminary data.</text>
</comment>
<dbReference type="InterPro" id="IPR038468">
    <property type="entry name" value="MmpS_C"/>
</dbReference>
<reference evidence="1 2" key="1">
    <citation type="submission" date="2017-02" db="EMBL/GenBank/DDBJ databases">
        <title>The new phylogeny of genus Mycobacterium.</title>
        <authorList>
            <person name="Tortoli E."/>
            <person name="Trovato A."/>
            <person name="Cirillo D.M."/>
        </authorList>
    </citation>
    <scope>NUCLEOTIDE SEQUENCE [LARGE SCALE GENOMIC DNA]</scope>
    <source>
        <strain evidence="1 2">DSM 45578</strain>
    </source>
</reference>
<gene>
    <name evidence="1" type="ORF">BST17_14105</name>
</gene>
<accession>A0A1W9YWT1</accession>
<organism evidence="1 2">
    <name type="scientific">Mycolicibacterium bacteremicum</name>
    <name type="common">Mycobacterium bacteremicum</name>
    <dbReference type="NCBI Taxonomy" id="564198"/>
    <lineage>
        <taxon>Bacteria</taxon>
        <taxon>Bacillati</taxon>
        <taxon>Actinomycetota</taxon>
        <taxon>Actinomycetes</taxon>
        <taxon>Mycobacteriales</taxon>
        <taxon>Mycobacteriaceae</taxon>
        <taxon>Mycolicibacterium</taxon>
    </lineage>
</organism>
<keyword evidence="2" id="KW-1185">Reference proteome</keyword>
<dbReference type="Gene3D" id="2.60.40.2880">
    <property type="entry name" value="MmpS1-5, C-terminal soluble domain"/>
    <property type="match status" value="1"/>
</dbReference>
<evidence type="ECO:0000313" key="2">
    <source>
        <dbReference type="Proteomes" id="UP000192366"/>
    </source>
</evidence>
<dbReference type="EMBL" id="MVHJ01000010">
    <property type="protein sequence ID" value="ORA04513.1"/>
    <property type="molecule type" value="Genomic_DNA"/>
</dbReference>
<name>A0A1W9YWT1_MYCBA</name>
<proteinExistence type="predicted"/>